<evidence type="ECO:0000313" key="2">
    <source>
        <dbReference type="Proteomes" id="UP001457282"/>
    </source>
</evidence>
<gene>
    <name evidence="1" type="ORF">M0R45_020082</name>
</gene>
<dbReference type="AlphaFoldDB" id="A0AAW1X8Z2"/>
<evidence type="ECO:0000313" key="1">
    <source>
        <dbReference type="EMBL" id="KAK9932860.1"/>
    </source>
</evidence>
<comment type="caution">
    <text evidence="1">The sequence shown here is derived from an EMBL/GenBank/DDBJ whole genome shotgun (WGS) entry which is preliminary data.</text>
</comment>
<proteinExistence type="predicted"/>
<reference evidence="1 2" key="1">
    <citation type="journal article" date="2023" name="G3 (Bethesda)">
        <title>A chromosome-length genome assembly and annotation of blackberry (Rubus argutus, cv. 'Hillquist').</title>
        <authorList>
            <person name="Bruna T."/>
            <person name="Aryal R."/>
            <person name="Dudchenko O."/>
            <person name="Sargent D.J."/>
            <person name="Mead D."/>
            <person name="Buti M."/>
            <person name="Cavallini A."/>
            <person name="Hytonen T."/>
            <person name="Andres J."/>
            <person name="Pham M."/>
            <person name="Weisz D."/>
            <person name="Mascagni F."/>
            <person name="Usai G."/>
            <person name="Natali L."/>
            <person name="Bassil N."/>
            <person name="Fernandez G.E."/>
            <person name="Lomsadze A."/>
            <person name="Armour M."/>
            <person name="Olukolu B."/>
            <person name="Poorten T."/>
            <person name="Britton C."/>
            <person name="Davik J."/>
            <person name="Ashrafi H."/>
            <person name="Aiden E.L."/>
            <person name="Borodovsky M."/>
            <person name="Worthington M."/>
        </authorList>
    </citation>
    <scope>NUCLEOTIDE SEQUENCE [LARGE SCALE GENOMIC DNA]</scope>
    <source>
        <strain evidence="1">PI 553951</strain>
    </source>
</reference>
<dbReference type="EMBL" id="JBEDUW010000004">
    <property type="protein sequence ID" value="KAK9932860.1"/>
    <property type="molecule type" value="Genomic_DNA"/>
</dbReference>
<name>A0AAW1X8Z2_RUBAR</name>
<sequence>MVAGGPAAYVVDDFSFSNVSRVFTTWAIGYGSSYALQYLQRFGIYPTGASESLDMLINTVVSHALCALYHSGFFDISTGGDLSGVPFDLYGAVLFGDIFSGLSFIGIRVVFLSCLGAIRDQIFVYRIGVGGHDNHTLDRRLPFVSRAVFPGGPAAYVVDDFSFSNISRVFTIWAIGSGSSYALQYLQRFGIYPIGASESLDMLINTAVSHVLCALYHSGFFDISTGGDLSGLSFIGIRAVFLSCLGAIRDQIFVYRIGVGGHDNHTLDRRLPFVSQAAFPVNNAYIPMFLVRGFSGHAC</sequence>
<dbReference type="Proteomes" id="UP001457282">
    <property type="component" value="Unassembled WGS sequence"/>
</dbReference>
<organism evidence="1 2">
    <name type="scientific">Rubus argutus</name>
    <name type="common">Southern blackberry</name>
    <dbReference type="NCBI Taxonomy" id="59490"/>
    <lineage>
        <taxon>Eukaryota</taxon>
        <taxon>Viridiplantae</taxon>
        <taxon>Streptophyta</taxon>
        <taxon>Embryophyta</taxon>
        <taxon>Tracheophyta</taxon>
        <taxon>Spermatophyta</taxon>
        <taxon>Magnoliopsida</taxon>
        <taxon>eudicotyledons</taxon>
        <taxon>Gunneridae</taxon>
        <taxon>Pentapetalae</taxon>
        <taxon>rosids</taxon>
        <taxon>fabids</taxon>
        <taxon>Rosales</taxon>
        <taxon>Rosaceae</taxon>
        <taxon>Rosoideae</taxon>
        <taxon>Rosoideae incertae sedis</taxon>
        <taxon>Rubus</taxon>
    </lineage>
</organism>
<protein>
    <submittedName>
        <fullName evidence="1">Uncharacterized protein</fullName>
    </submittedName>
</protein>
<keyword evidence="2" id="KW-1185">Reference proteome</keyword>
<accession>A0AAW1X8Z2</accession>